<keyword evidence="3" id="KW-1185">Reference proteome</keyword>
<evidence type="ECO:0000313" key="2">
    <source>
        <dbReference type="EMBL" id="KAJ7358984.1"/>
    </source>
</evidence>
<gene>
    <name evidence="2" type="ORF">OS493_019889</name>
</gene>
<dbReference type="PANTHER" id="PTHR46549:SF1">
    <property type="entry name" value="MACPF DOMAIN-CONTAINING PROTEIN"/>
    <property type="match status" value="1"/>
</dbReference>
<name>A0A9W9YN61_9CNID</name>
<dbReference type="PANTHER" id="PTHR46549">
    <property type="entry name" value="MACPF DOMAIN-CONTAINING PROTEIN"/>
    <property type="match status" value="1"/>
</dbReference>
<sequence>MDEVKPSDLSLSFLRDFLSLPVPYFYPGAPIKYHDFIQRWGNSYVKSAEFGGQLQIMKLQQKSIAGSKIAFGEEMEAEYTSVFFGGGTKRSSGMSTETGTSSQFASTTIVAKGGHQDVATILSNMYSPTFESDFKDWLQSIPTYPKAIAFKVGSIVDLLNFRVNDLFIGEDIDWGCESHSGELIEETMEDGSKKWYYKDTSGKKFDCPFRDRQVLDDAIRRRRDSLSLAIDVYLREDESGLSFSKIPIETCAPSPSPSQSTSPSPCNVKWFDAFKLDPTAAGGRCLHFTASSAGDFFVNFAAIPHRKSTWYTVKIGESDVVIYKVKRNKIIVTSLPRNDCLNRVRV</sequence>
<dbReference type="EMBL" id="MU827313">
    <property type="protein sequence ID" value="KAJ7358984.1"/>
    <property type="molecule type" value="Genomic_DNA"/>
</dbReference>
<feature type="domain" description="MACPF" evidence="1">
    <location>
        <begin position="1"/>
        <end position="191"/>
    </location>
</feature>
<dbReference type="Pfam" id="PF01823">
    <property type="entry name" value="MACPF"/>
    <property type="match status" value="1"/>
</dbReference>
<proteinExistence type="predicted"/>
<dbReference type="Proteomes" id="UP001163046">
    <property type="component" value="Unassembled WGS sequence"/>
</dbReference>
<protein>
    <recommendedName>
        <fullName evidence="1">MACPF domain-containing protein</fullName>
    </recommendedName>
</protein>
<organism evidence="2 3">
    <name type="scientific">Desmophyllum pertusum</name>
    <dbReference type="NCBI Taxonomy" id="174260"/>
    <lineage>
        <taxon>Eukaryota</taxon>
        <taxon>Metazoa</taxon>
        <taxon>Cnidaria</taxon>
        <taxon>Anthozoa</taxon>
        <taxon>Hexacorallia</taxon>
        <taxon>Scleractinia</taxon>
        <taxon>Caryophylliina</taxon>
        <taxon>Caryophylliidae</taxon>
        <taxon>Desmophyllum</taxon>
    </lineage>
</organism>
<dbReference type="OrthoDB" id="1366754at2759"/>
<dbReference type="InterPro" id="IPR020864">
    <property type="entry name" value="MACPF"/>
</dbReference>
<reference evidence="2" key="1">
    <citation type="submission" date="2023-01" db="EMBL/GenBank/DDBJ databases">
        <title>Genome assembly of the deep-sea coral Lophelia pertusa.</title>
        <authorList>
            <person name="Herrera S."/>
            <person name="Cordes E."/>
        </authorList>
    </citation>
    <scope>NUCLEOTIDE SEQUENCE</scope>
    <source>
        <strain evidence="2">USNM1676648</strain>
        <tissue evidence="2">Polyp</tissue>
    </source>
</reference>
<comment type="caution">
    <text evidence="2">The sequence shown here is derived from an EMBL/GenBank/DDBJ whole genome shotgun (WGS) entry which is preliminary data.</text>
</comment>
<accession>A0A9W9YN61</accession>
<evidence type="ECO:0000313" key="3">
    <source>
        <dbReference type="Proteomes" id="UP001163046"/>
    </source>
</evidence>
<dbReference type="AlphaFoldDB" id="A0A9W9YN61"/>
<dbReference type="PROSITE" id="PS51412">
    <property type="entry name" value="MACPF_2"/>
    <property type="match status" value="1"/>
</dbReference>
<evidence type="ECO:0000259" key="1">
    <source>
        <dbReference type="PROSITE" id="PS51412"/>
    </source>
</evidence>